<evidence type="ECO:0000259" key="9">
    <source>
        <dbReference type="PROSITE" id="PS51987"/>
    </source>
</evidence>
<keyword evidence="6" id="KW-0535">Nitrogen fixation</keyword>
<dbReference type="PANTHER" id="PTHR43785:SF12">
    <property type="entry name" value="TYPE-1 GLUTAMINE SYNTHETASE 2"/>
    <property type="match status" value="1"/>
</dbReference>
<evidence type="ECO:0000256" key="7">
    <source>
        <dbReference type="PROSITE-ProRule" id="PRU01331"/>
    </source>
</evidence>
<dbReference type="Gene3D" id="3.10.20.70">
    <property type="entry name" value="Glutamine synthetase, N-terminal domain"/>
    <property type="match status" value="1"/>
</dbReference>
<dbReference type="GO" id="GO:0004356">
    <property type="term" value="F:glutamine synthetase activity"/>
    <property type="evidence" value="ECO:0007669"/>
    <property type="project" value="InterPro"/>
</dbReference>
<keyword evidence="4" id="KW-0547">Nucleotide-binding</keyword>
<dbReference type="Pfam" id="PF16952">
    <property type="entry name" value="Gln-synt_N_2"/>
    <property type="match status" value="1"/>
</dbReference>
<organism evidence="10 11">
    <name type="scientific">Hypericibacter terrae</name>
    <dbReference type="NCBI Taxonomy" id="2602015"/>
    <lineage>
        <taxon>Bacteria</taxon>
        <taxon>Pseudomonadati</taxon>
        <taxon>Pseudomonadota</taxon>
        <taxon>Alphaproteobacteria</taxon>
        <taxon>Rhodospirillales</taxon>
        <taxon>Dongiaceae</taxon>
        <taxon>Hypericibacter</taxon>
    </lineage>
</organism>
<evidence type="ECO:0000313" key="10">
    <source>
        <dbReference type="EMBL" id="QEX18647.1"/>
    </source>
</evidence>
<dbReference type="InterPro" id="IPR036651">
    <property type="entry name" value="Gln_synt_N_sf"/>
</dbReference>
<comment type="cofactor">
    <cofactor evidence="1">
        <name>Mg(2+)</name>
        <dbReference type="ChEBI" id="CHEBI:18420"/>
    </cofactor>
</comment>
<dbReference type="SMART" id="SM01230">
    <property type="entry name" value="Gln-synt_C"/>
    <property type="match status" value="1"/>
</dbReference>
<keyword evidence="5" id="KW-0067">ATP-binding</keyword>
<sequence>MSDAGITYLLWHDLVGMTRTRGVPTRDLPKRLSSGLGWARAGQALTAFGNIVDNPWGPMDEVRQVPDPRAAFTIPGDRDIPDFNAVICDSRIDERTPWTCCGRSFFRGALEALEAETGLTTYASFEHEFSLSGPDFEPSAPFSIAAVRQQNHFLTELEAALTATGVTPYTIEPEYGLGQYEVACAPELGVRAADACLIARETIREIARRHGLSASFTPKPAPDAVGNGAHIHLSLVDRKSENRTYDPAGPMNLSAVAAHFCAGILEHLDALLAISAPSPVSYFRLGPHHWSAGFRAIGLQNREAALRVTPGVGDETAKRTGHNIEYRPCDGVASPYLVLGAMVRAGLDGIRRKLPCPHGITVDPAEMSEAAREAAGVKALPTSLAAALEALLKDDIARGWFSKELLDTYVALKRWEVDMVAEVGDEQAFARYRSAY</sequence>
<name>A0A5J6MN93_9PROT</name>
<evidence type="ECO:0000256" key="3">
    <source>
        <dbReference type="ARBA" id="ARBA00022598"/>
    </source>
</evidence>
<dbReference type="PROSITE" id="PS51987">
    <property type="entry name" value="GS_CATALYTIC"/>
    <property type="match status" value="1"/>
</dbReference>
<comment type="similarity">
    <text evidence="7 8">Belongs to the glutamine synthetase family.</text>
</comment>
<reference evidence="10 11" key="1">
    <citation type="submission" date="2019-08" db="EMBL/GenBank/DDBJ databases">
        <title>Hyperibacter terrae gen. nov., sp. nov. and Hyperibacter viscosus sp. nov., two new members in the family Rhodospirillaceae isolated from the rhizosphere of Hypericum perforatum.</title>
        <authorList>
            <person name="Noviana Z."/>
        </authorList>
    </citation>
    <scope>NUCLEOTIDE SEQUENCE [LARGE SCALE GENOMIC DNA]</scope>
    <source>
        <strain evidence="10 11">R5913</strain>
    </source>
</reference>
<evidence type="ECO:0000256" key="6">
    <source>
        <dbReference type="ARBA" id="ARBA00023231"/>
    </source>
</evidence>
<dbReference type="GO" id="GO:0005524">
    <property type="term" value="F:ATP binding"/>
    <property type="evidence" value="ECO:0007669"/>
    <property type="project" value="UniProtKB-KW"/>
</dbReference>
<proteinExistence type="inferred from homology"/>
<feature type="domain" description="GS catalytic" evidence="9">
    <location>
        <begin position="102"/>
        <end position="436"/>
    </location>
</feature>
<dbReference type="OrthoDB" id="9807095at2"/>
<gene>
    <name evidence="10" type="ORF">FRZ44_39550</name>
</gene>
<dbReference type="EMBL" id="CP042906">
    <property type="protein sequence ID" value="QEX18647.1"/>
    <property type="molecule type" value="Genomic_DNA"/>
</dbReference>
<keyword evidence="11" id="KW-1185">Reference proteome</keyword>
<dbReference type="InterPro" id="IPR008146">
    <property type="entry name" value="Gln_synth_cat_dom"/>
</dbReference>
<evidence type="ECO:0000256" key="4">
    <source>
        <dbReference type="ARBA" id="ARBA00022741"/>
    </source>
</evidence>
<dbReference type="InterPro" id="IPR008147">
    <property type="entry name" value="Gln_synt_N"/>
</dbReference>
<dbReference type="PANTHER" id="PTHR43785">
    <property type="entry name" value="GAMMA-GLUTAMYLPUTRESCINE SYNTHETASE"/>
    <property type="match status" value="1"/>
</dbReference>
<dbReference type="RefSeq" id="WP_151178781.1">
    <property type="nucleotide sequence ID" value="NZ_CP042906.1"/>
</dbReference>
<dbReference type="Proteomes" id="UP000326202">
    <property type="component" value="Chromosome"/>
</dbReference>
<dbReference type="Pfam" id="PF00120">
    <property type="entry name" value="Gln-synt_C"/>
    <property type="match status" value="1"/>
</dbReference>
<keyword evidence="3" id="KW-0436">Ligase</keyword>
<dbReference type="KEGG" id="htq:FRZ44_39550"/>
<dbReference type="AlphaFoldDB" id="A0A5J6MN93"/>
<dbReference type="GO" id="GO:0006542">
    <property type="term" value="P:glutamine biosynthetic process"/>
    <property type="evidence" value="ECO:0007669"/>
    <property type="project" value="InterPro"/>
</dbReference>
<evidence type="ECO:0000256" key="2">
    <source>
        <dbReference type="ARBA" id="ARBA00003117"/>
    </source>
</evidence>
<evidence type="ECO:0000313" key="11">
    <source>
        <dbReference type="Proteomes" id="UP000326202"/>
    </source>
</evidence>
<accession>A0A5J6MN93</accession>
<dbReference type="SUPFAM" id="SSF55931">
    <property type="entry name" value="Glutamine synthetase/guanido kinase"/>
    <property type="match status" value="1"/>
</dbReference>
<evidence type="ECO:0000256" key="5">
    <source>
        <dbReference type="ARBA" id="ARBA00022840"/>
    </source>
</evidence>
<dbReference type="InterPro" id="IPR014746">
    <property type="entry name" value="Gln_synth/guanido_kin_cat_dom"/>
</dbReference>
<comment type="function">
    <text evidence="2">Catalyzes the ATP-dependent biosynthesis of glutamine from glutamate and ammonia.</text>
</comment>
<protein>
    <submittedName>
        <fullName evidence="10">Glutamine synthetase</fullName>
    </submittedName>
</protein>
<evidence type="ECO:0000256" key="1">
    <source>
        <dbReference type="ARBA" id="ARBA00001946"/>
    </source>
</evidence>
<evidence type="ECO:0000256" key="8">
    <source>
        <dbReference type="RuleBase" id="RU000384"/>
    </source>
</evidence>
<dbReference type="Gene3D" id="3.30.590.10">
    <property type="entry name" value="Glutamine synthetase/guanido kinase, catalytic domain"/>
    <property type="match status" value="1"/>
</dbReference>